<protein>
    <submittedName>
        <fullName evidence="1">IQ calmodulin-binding- domain protein</fullName>
    </submittedName>
</protein>
<evidence type="ECO:0000313" key="1">
    <source>
        <dbReference type="EMBL" id="BCR04292.1"/>
    </source>
</evidence>
<dbReference type="InterPro" id="IPR019292">
    <property type="entry name" value="McrC"/>
</dbReference>
<dbReference type="PANTHER" id="PTHR38733:SF1">
    <property type="entry name" value="TYPE IV METHYL-DIRECTED RESTRICTION ENZYME ECOKMCRBC"/>
    <property type="match status" value="1"/>
</dbReference>
<accession>A0ABM8HTE1</accession>
<reference evidence="1 2" key="1">
    <citation type="journal article" date="2016" name="C (Basel)">
        <title>Selective Growth of and Electricity Production by Marine Exoelectrogenic Bacteria in Self-Aggregated Hydrogel of Microbially Reduced Graphene Oxide.</title>
        <authorList>
            <person name="Yoshida N."/>
            <person name="Goto Y."/>
            <person name="Miyata Y."/>
        </authorList>
    </citation>
    <scope>NUCLEOTIDE SEQUENCE [LARGE SCALE GENOMIC DNA]</scope>
    <source>
        <strain evidence="1 2">NIT-T3</strain>
    </source>
</reference>
<evidence type="ECO:0000313" key="2">
    <source>
        <dbReference type="Proteomes" id="UP001319827"/>
    </source>
</evidence>
<sequence>MPAFEHTLQLKEFERVSVGPQWDSRTRTVGAGEVAAIERFQAKSGRELIKLGYRSIQGTNWVGTLGVGQRCLEVIPKIDDPAGPLDARRTRENLLWMVSRAGMVPIEPADIARLADPQRPLLAAFLDLYVDHLAREWQRGPIKAYISEEENRTYLRGKLLFPQQQRHNLIQKQRFFTTADEFTMDNPLSRLLKAGLRCCAGQRLSDTVARKARGLLMEFAEVADWEFSSQEADQLQVSRQHSRYELLVNLARLILRSTSPETGGDGRQVYSLMFDMNEVFEKFVAAEMKTALAGTKFAVVSQVAGQSLLTQNGKPRFNLRPDIGVYRGGELVCLVDTKWKRLDMNKSHAGVSQADIYQMYAYGKEYGSALTVLLYPRWGSLPESIAGYVHNYSALADHQKGIEIRTLDVGSLLSLPAHRMEFAASLFRLIPDVAPRSR</sequence>
<reference evidence="1 2" key="2">
    <citation type="journal article" date="2021" name="Int. J. Syst. Evol. Microbiol.">
        <title>Isolation and Polyphasic Characterization of Desulfuromonas versatilis sp. Nov., an Electrogenic Bacteria Capable of Versatile Metabolism Isolated from a Graphene Oxide-Reducing Enrichment Culture.</title>
        <authorList>
            <person name="Xie L."/>
            <person name="Yoshida N."/>
            <person name="Ishii S."/>
            <person name="Meng L."/>
        </authorList>
    </citation>
    <scope>NUCLEOTIDE SEQUENCE [LARGE SCALE GENOMIC DNA]</scope>
    <source>
        <strain evidence="1 2">NIT-T3</strain>
    </source>
</reference>
<proteinExistence type="predicted"/>
<organism evidence="1 2">
    <name type="scientific">Desulfuromonas versatilis</name>
    <dbReference type="NCBI Taxonomy" id="2802975"/>
    <lineage>
        <taxon>Bacteria</taxon>
        <taxon>Pseudomonadati</taxon>
        <taxon>Thermodesulfobacteriota</taxon>
        <taxon>Desulfuromonadia</taxon>
        <taxon>Desulfuromonadales</taxon>
        <taxon>Desulfuromonadaceae</taxon>
        <taxon>Desulfuromonas</taxon>
    </lineage>
</organism>
<dbReference type="EMBL" id="AP024355">
    <property type="protein sequence ID" value="BCR04292.1"/>
    <property type="molecule type" value="Genomic_DNA"/>
</dbReference>
<dbReference type="PANTHER" id="PTHR38733">
    <property type="entry name" value="PROTEIN MCRC"/>
    <property type="match status" value="1"/>
</dbReference>
<keyword evidence="2" id="KW-1185">Reference proteome</keyword>
<dbReference type="RefSeq" id="WP_221251728.1">
    <property type="nucleotide sequence ID" value="NZ_AP024355.1"/>
</dbReference>
<name>A0ABM8HTE1_9BACT</name>
<dbReference type="Proteomes" id="UP001319827">
    <property type="component" value="Chromosome"/>
</dbReference>
<dbReference type="Pfam" id="PF10117">
    <property type="entry name" value="McrBC"/>
    <property type="match status" value="1"/>
</dbReference>
<gene>
    <name evidence="1" type="ORF">DESUT3_13610</name>
</gene>